<evidence type="ECO:0000256" key="9">
    <source>
        <dbReference type="ARBA" id="ARBA00022967"/>
    </source>
</evidence>
<evidence type="ECO:0000256" key="3">
    <source>
        <dbReference type="ARBA" id="ARBA00012944"/>
    </source>
</evidence>
<evidence type="ECO:0000256" key="7">
    <source>
        <dbReference type="ARBA" id="ARBA00022692"/>
    </source>
</evidence>
<dbReference type="AlphaFoldDB" id="H2ESU1"/>
<feature type="transmembrane region" description="Helical" evidence="17">
    <location>
        <begin position="184"/>
        <end position="206"/>
    </location>
</feature>
<dbReference type="PRINTS" id="PR01436">
    <property type="entry name" value="NADHDHGNASE2"/>
</dbReference>
<geneLocation type="mitochondrion" evidence="19"/>
<dbReference type="PANTHER" id="PTHR46552:SF1">
    <property type="entry name" value="NADH-UBIQUINONE OXIDOREDUCTASE CHAIN 2"/>
    <property type="match status" value="1"/>
</dbReference>
<protein>
    <recommendedName>
        <fullName evidence="4 17">NADH-ubiquinone oxidoreductase chain 2</fullName>
        <ecNumber evidence="3 17">7.1.1.2</ecNumber>
    </recommendedName>
</protein>
<evidence type="ECO:0000256" key="2">
    <source>
        <dbReference type="ARBA" id="ARBA00007012"/>
    </source>
</evidence>
<dbReference type="InterPro" id="IPR001750">
    <property type="entry name" value="ND/Mrp_TM"/>
</dbReference>
<comment type="function">
    <text evidence="17">Core subunit of the mitochondrial membrane respiratory chain NADH dehydrogenase (Complex I) which catalyzes electron transfer from NADH through the respiratory chain, using ubiquinone as an electron acceptor. Essential for the catalytic activity and assembly of complex I.</text>
</comment>
<feature type="transmembrane region" description="Helical" evidence="17">
    <location>
        <begin position="252"/>
        <end position="277"/>
    </location>
</feature>
<keyword evidence="15 17" id="KW-0472">Membrane</keyword>
<sequence>MKFYPSSFVFFCLALSSVFMVFSSNNWFILWVGLELPLLGFIPMFSLEKASMEGMAKYFLVQAMGSSMFLAFSLSVFADYMNCIFMIFGMLIKLGLFPFFQWVPSVMSSLTWVGCLFLLTIQKLGPLGLVVLCSSGPETMMIILVSGTMSMLAGGMLGFNQVLMKPLMAYSSVVHTGWILNSSLLSHMLTGLYVLAYFCLSIMLFLVLSKNKMLSVVQRSDYTKNLWLVSVLLLGMTGLPPSPIFIPKVLLMWGLIGYPVVIVTMVLSTCVTIYFYFNSVIPNLTKNQ</sequence>
<keyword evidence="8 17" id="KW-0999">Mitochondrion inner membrane</keyword>
<keyword evidence="11 17" id="KW-1133">Transmembrane helix</keyword>
<feature type="domain" description="NADH:quinone oxidoreductase/Mrp antiporter transmembrane" evidence="18">
    <location>
        <begin position="80"/>
        <end position="270"/>
    </location>
</feature>
<keyword evidence="10 17" id="KW-0249">Electron transport</keyword>
<keyword evidence="5" id="KW-0813">Transport</keyword>
<dbReference type="InterPro" id="IPR003917">
    <property type="entry name" value="NADH_UbQ_OxRdtase_chain2"/>
</dbReference>
<evidence type="ECO:0000256" key="14">
    <source>
        <dbReference type="ARBA" id="ARBA00023128"/>
    </source>
</evidence>
<organism evidence="19">
    <name type="scientific">Flustra foliacea</name>
    <name type="common">greater hornwrack</name>
    <dbReference type="NCBI Taxonomy" id="478208"/>
    <lineage>
        <taxon>Eukaryota</taxon>
        <taxon>Metazoa</taxon>
        <taxon>Spiralia</taxon>
        <taxon>Lophotrochozoa</taxon>
        <taxon>Bryozoa</taxon>
        <taxon>Gymnolaemata</taxon>
        <taxon>Cheilostomatida</taxon>
        <taxon>Flustrina</taxon>
        <taxon>Flustroidea</taxon>
        <taxon>Flustridae</taxon>
        <taxon>Flustra</taxon>
    </lineage>
</organism>
<keyword evidence="12 17" id="KW-0520">NAD</keyword>
<evidence type="ECO:0000256" key="6">
    <source>
        <dbReference type="ARBA" id="ARBA00022660"/>
    </source>
</evidence>
<evidence type="ECO:0000259" key="18">
    <source>
        <dbReference type="Pfam" id="PF00361"/>
    </source>
</evidence>
<evidence type="ECO:0000256" key="12">
    <source>
        <dbReference type="ARBA" id="ARBA00023027"/>
    </source>
</evidence>
<gene>
    <name evidence="19" type="primary">NAD2</name>
</gene>
<evidence type="ECO:0000256" key="8">
    <source>
        <dbReference type="ARBA" id="ARBA00022792"/>
    </source>
</evidence>
<feature type="transmembrane region" description="Helical" evidence="17">
    <location>
        <begin position="226"/>
        <end position="246"/>
    </location>
</feature>
<evidence type="ECO:0000256" key="13">
    <source>
        <dbReference type="ARBA" id="ARBA00023075"/>
    </source>
</evidence>
<feature type="transmembrane region" description="Helical" evidence="17">
    <location>
        <begin position="7"/>
        <end position="22"/>
    </location>
</feature>
<evidence type="ECO:0000256" key="17">
    <source>
        <dbReference type="RuleBase" id="RU003403"/>
    </source>
</evidence>
<keyword evidence="9 17" id="KW-1278">Translocase</keyword>
<evidence type="ECO:0000256" key="16">
    <source>
        <dbReference type="ARBA" id="ARBA00049551"/>
    </source>
</evidence>
<dbReference type="EMBL" id="JQ061319">
    <property type="protein sequence ID" value="AEX16059.1"/>
    <property type="molecule type" value="Genomic_DNA"/>
</dbReference>
<accession>H2ESU1</accession>
<proteinExistence type="inferred from homology"/>
<dbReference type="GO" id="GO:0006120">
    <property type="term" value="P:mitochondrial electron transport, NADH to ubiquinone"/>
    <property type="evidence" value="ECO:0007669"/>
    <property type="project" value="InterPro"/>
</dbReference>
<dbReference type="InterPro" id="IPR050175">
    <property type="entry name" value="Complex_I_Subunit_2"/>
</dbReference>
<comment type="similarity">
    <text evidence="2 17">Belongs to the complex I subunit 2 family.</text>
</comment>
<evidence type="ECO:0000256" key="1">
    <source>
        <dbReference type="ARBA" id="ARBA00004448"/>
    </source>
</evidence>
<evidence type="ECO:0000256" key="15">
    <source>
        <dbReference type="ARBA" id="ARBA00023136"/>
    </source>
</evidence>
<dbReference type="Pfam" id="PF00361">
    <property type="entry name" value="Proton_antipo_M"/>
    <property type="match status" value="1"/>
</dbReference>
<name>H2ESU1_9BILA</name>
<dbReference type="GO" id="GO:0005743">
    <property type="term" value="C:mitochondrial inner membrane"/>
    <property type="evidence" value="ECO:0007669"/>
    <property type="project" value="UniProtKB-SubCell"/>
</dbReference>
<keyword evidence="7 17" id="KW-0812">Transmembrane</keyword>
<comment type="catalytic activity">
    <reaction evidence="16 17">
        <text>a ubiquinone + NADH + 5 H(+)(in) = a ubiquinol + NAD(+) + 4 H(+)(out)</text>
        <dbReference type="Rhea" id="RHEA:29091"/>
        <dbReference type="Rhea" id="RHEA-COMP:9565"/>
        <dbReference type="Rhea" id="RHEA-COMP:9566"/>
        <dbReference type="ChEBI" id="CHEBI:15378"/>
        <dbReference type="ChEBI" id="CHEBI:16389"/>
        <dbReference type="ChEBI" id="CHEBI:17976"/>
        <dbReference type="ChEBI" id="CHEBI:57540"/>
        <dbReference type="ChEBI" id="CHEBI:57945"/>
        <dbReference type="EC" id="7.1.1.2"/>
    </reaction>
</comment>
<evidence type="ECO:0000313" key="19">
    <source>
        <dbReference type="EMBL" id="AEX16059.1"/>
    </source>
</evidence>
<comment type="subcellular location">
    <subcellularLocation>
        <location evidence="1 17">Mitochondrion inner membrane</location>
        <topology evidence="1 17">Multi-pass membrane protein</topology>
    </subcellularLocation>
</comment>
<keyword evidence="13 17" id="KW-0830">Ubiquinone</keyword>
<feature type="transmembrane region" description="Helical" evidence="17">
    <location>
        <begin position="142"/>
        <end position="164"/>
    </location>
</feature>
<keyword evidence="14 17" id="KW-0496">Mitochondrion</keyword>
<evidence type="ECO:0000256" key="10">
    <source>
        <dbReference type="ARBA" id="ARBA00022982"/>
    </source>
</evidence>
<evidence type="ECO:0000256" key="11">
    <source>
        <dbReference type="ARBA" id="ARBA00022989"/>
    </source>
</evidence>
<evidence type="ECO:0000256" key="4">
    <source>
        <dbReference type="ARBA" id="ARBA00021008"/>
    </source>
</evidence>
<keyword evidence="6 17" id="KW-0679">Respiratory chain</keyword>
<dbReference type="EC" id="7.1.1.2" evidence="3 17"/>
<dbReference type="GO" id="GO:0008137">
    <property type="term" value="F:NADH dehydrogenase (ubiquinone) activity"/>
    <property type="evidence" value="ECO:0007669"/>
    <property type="project" value="UniProtKB-EC"/>
</dbReference>
<evidence type="ECO:0000256" key="5">
    <source>
        <dbReference type="ARBA" id="ARBA00022448"/>
    </source>
</evidence>
<dbReference type="PANTHER" id="PTHR46552">
    <property type="entry name" value="NADH-UBIQUINONE OXIDOREDUCTASE CHAIN 2"/>
    <property type="match status" value="1"/>
</dbReference>
<reference evidence="19" key="1">
    <citation type="journal article" date="2011" name="BMC Genomics">
        <title>The complete mitochondrial genome of Flustra foliacea (Ectoprocta, Cheilostomata) - compositional bias affects phylogenetic analyses of lophotrochozoan relationships.</title>
        <authorList>
            <person name="Nesnidal M.P."/>
            <person name="Helmkampf M."/>
            <person name="Bruchhaus I."/>
            <person name="Hausdorf B."/>
        </authorList>
    </citation>
    <scope>NUCLEOTIDE SEQUENCE</scope>
</reference>